<evidence type="ECO:0000259" key="2">
    <source>
        <dbReference type="Pfam" id="PF00892"/>
    </source>
</evidence>
<sequence>MNNSRYYLSAVSAFLIWGLFSLALRPIKQFPPLEILFYRIITCLVLLVVLVFVFRKKSVSDTKNFLKNLSVTQRRSLILWNLLAGLLLTSNWFIFIYVMNFVSVKATSLAYLVCPILTAVLANLLLKEQMKKLQWVALLVGAIGCSMLALGHFMDLLLSILIAFSYALYLILQKKNAGIDSFVVLTLHVSIAVLALLPVLPFFEVGMPTEPKFYTFILIIATCFTIFPMFLSLYALKGIKSSTVGMLMNINPIIAFALSVFHFNEEADAWQYAAYSVVFVSVVLFNIPALIGRKEIAA</sequence>
<evidence type="ECO:0000313" key="3">
    <source>
        <dbReference type="EMBL" id="NYA69768.1"/>
    </source>
</evidence>
<keyword evidence="1" id="KW-1133">Transmembrane helix</keyword>
<dbReference type="Pfam" id="PF00892">
    <property type="entry name" value="EamA"/>
    <property type="match status" value="2"/>
</dbReference>
<feature type="transmembrane region" description="Helical" evidence="1">
    <location>
        <begin position="109"/>
        <end position="126"/>
    </location>
</feature>
<reference evidence="3 4" key="1">
    <citation type="submission" date="2020-07" db="EMBL/GenBank/DDBJ databases">
        <authorList>
            <person name="Sun Q."/>
        </authorList>
    </citation>
    <scope>NUCLEOTIDE SEQUENCE [LARGE SCALE GENOMIC DNA]</scope>
    <source>
        <strain evidence="3 4">MAH-1</strain>
    </source>
</reference>
<feature type="transmembrane region" description="Helical" evidence="1">
    <location>
        <begin position="179"/>
        <end position="201"/>
    </location>
</feature>
<feature type="transmembrane region" description="Helical" evidence="1">
    <location>
        <begin position="213"/>
        <end position="236"/>
    </location>
</feature>
<dbReference type="RefSeq" id="WP_176004594.1">
    <property type="nucleotide sequence ID" value="NZ_JABWMI010000005.1"/>
</dbReference>
<feature type="transmembrane region" description="Helical" evidence="1">
    <location>
        <begin position="156"/>
        <end position="172"/>
    </location>
</feature>
<feature type="transmembrane region" description="Helical" evidence="1">
    <location>
        <begin position="269"/>
        <end position="291"/>
    </location>
</feature>
<name>A0A7Y9C5V6_9FLAO</name>
<organism evidence="3 4">
    <name type="scientific">Flavobacterium agri</name>
    <dbReference type="NCBI Taxonomy" id="2743471"/>
    <lineage>
        <taxon>Bacteria</taxon>
        <taxon>Pseudomonadati</taxon>
        <taxon>Bacteroidota</taxon>
        <taxon>Flavobacteriia</taxon>
        <taxon>Flavobacteriales</taxon>
        <taxon>Flavobacteriaceae</taxon>
        <taxon>Flavobacterium</taxon>
    </lineage>
</organism>
<accession>A0A7Y9C5V6</accession>
<gene>
    <name evidence="3" type="ORF">HZF10_02465</name>
</gene>
<keyword evidence="1" id="KW-0812">Transmembrane</keyword>
<feature type="transmembrane region" description="Helical" evidence="1">
    <location>
        <begin position="133"/>
        <end position="150"/>
    </location>
</feature>
<dbReference type="InterPro" id="IPR000620">
    <property type="entry name" value="EamA_dom"/>
</dbReference>
<dbReference type="EMBL" id="JACBJI010000001">
    <property type="protein sequence ID" value="NYA69768.1"/>
    <property type="molecule type" value="Genomic_DNA"/>
</dbReference>
<feature type="domain" description="EamA" evidence="2">
    <location>
        <begin position="156"/>
        <end position="286"/>
    </location>
</feature>
<keyword evidence="4" id="KW-1185">Reference proteome</keyword>
<dbReference type="InterPro" id="IPR037185">
    <property type="entry name" value="EmrE-like"/>
</dbReference>
<dbReference type="PANTHER" id="PTHR22911:SF137">
    <property type="entry name" value="SOLUTE CARRIER FAMILY 35 MEMBER G2-RELATED"/>
    <property type="match status" value="1"/>
</dbReference>
<feature type="transmembrane region" description="Helical" evidence="1">
    <location>
        <begin position="36"/>
        <end position="55"/>
    </location>
</feature>
<dbReference type="GO" id="GO:0016020">
    <property type="term" value="C:membrane"/>
    <property type="evidence" value="ECO:0007669"/>
    <property type="project" value="InterPro"/>
</dbReference>
<dbReference type="SUPFAM" id="SSF103481">
    <property type="entry name" value="Multidrug resistance efflux transporter EmrE"/>
    <property type="match status" value="2"/>
</dbReference>
<feature type="transmembrane region" description="Helical" evidence="1">
    <location>
        <begin position="243"/>
        <end position="263"/>
    </location>
</feature>
<dbReference type="AlphaFoldDB" id="A0A7Y9C5V6"/>
<dbReference type="Proteomes" id="UP000535020">
    <property type="component" value="Unassembled WGS sequence"/>
</dbReference>
<proteinExistence type="predicted"/>
<feature type="domain" description="EamA" evidence="2">
    <location>
        <begin position="6"/>
        <end position="148"/>
    </location>
</feature>
<feature type="transmembrane region" description="Helical" evidence="1">
    <location>
        <begin position="7"/>
        <end position="24"/>
    </location>
</feature>
<dbReference type="PANTHER" id="PTHR22911">
    <property type="entry name" value="ACYL-MALONYL CONDENSING ENZYME-RELATED"/>
    <property type="match status" value="1"/>
</dbReference>
<protein>
    <submittedName>
        <fullName evidence="3">EamA family transporter</fullName>
    </submittedName>
</protein>
<keyword evidence="1" id="KW-0472">Membrane</keyword>
<evidence type="ECO:0000313" key="4">
    <source>
        <dbReference type="Proteomes" id="UP000535020"/>
    </source>
</evidence>
<evidence type="ECO:0000256" key="1">
    <source>
        <dbReference type="SAM" id="Phobius"/>
    </source>
</evidence>
<comment type="caution">
    <text evidence="3">The sequence shown here is derived from an EMBL/GenBank/DDBJ whole genome shotgun (WGS) entry which is preliminary data.</text>
</comment>
<feature type="transmembrane region" description="Helical" evidence="1">
    <location>
        <begin position="76"/>
        <end position="97"/>
    </location>
</feature>